<feature type="region of interest" description="Disordered" evidence="6">
    <location>
        <begin position="608"/>
        <end position="630"/>
    </location>
</feature>
<evidence type="ECO:0000256" key="2">
    <source>
        <dbReference type="ARBA" id="ARBA00022741"/>
    </source>
</evidence>
<evidence type="ECO:0000259" key="7">
    <source>
        <dbReference type="SMART" id="SM00382"/>
    </source>
</evidence>
<dbReference type="GO" id="GO:0005524">
    <property type="term" value="F:ATP binding"/>
    <property type="evidence" value="ECO:0007669"/>
    <property type="project" value="UniProtKB-KW"/>
</dbReference>
<dbReference type="PANTHER" id="PTHR43788">
    <property type="entry name" value="DNA2/NAM7 HELICASE FAMILY MEMBER"/>
    <property type="match status" value="1"/>
</dbReference>
<keyword evidence="5" id="KW-0067">ATP-binding</keyword>
<feature type="compositionally biased region" description="Basic and acidic residues" evidence="6">
    <location>
        <begin position="1201"/>
        <end position="1213"/>
    </location>
</feature>
<keyword evidence="2" id="KW-0547">Nucleotide-binding</keyword>
<keyword evidence="3" id="KW-0378">Hydrolase</keyword>
<dbReference type="InterPro" id="IPR003593">
    <property type="entry name" value="AAA+_ATPase"/>
</dbReference>
<dbReference type="AlphaFoldDB" id="A0A9W8Y1D8"/>
<dbReference type="InterPro" id="IPR050534">
    <property type="entry name" value="Coronavir_polyprotein_1ab"/>
</dbReference>
<feature type="compositionally biased region" description="Basic residues" evidence="6">
    <location>
        <begin position="1214"/>
        <end position="1230"/>
    </location>
</feature>
<keyword evidence="9" id="KW-1185">Reference proteome</keyword>
<dbReference type="InterPro" id="IPR027417">
    <property type="entry name" value="P-loop_NTPase"/>
</dbReference>
<keyword evidence="4" id="KW-0347">Helicase</keyword>
<proteinExistence type="inferred from homology"/>
<dbReference type="EMBL" id="JAPEUY010000016">
    <property type="protein sequence ID" value="KAJ4365330.1"/>
    <property type="molecule type" value="Genomic_DNA"/>
</dbReference>
<evidence type="ECO:0000256" key="3">
    <source>
        <dbReference type="ARBA" id="ARBA00022801"/>
    </source>
</evidence>
<reference evidence="8" key="1">
    <citation type="submission" date="2022-10" db="EMBL/GenBank/DDBJ databases">
        <title>Tapping the CABI collections for fungal endophytes: first genome assemblies for Collariella, Neodidymelliopsis, Ascochyta clinopodiicola, Didymella pomorum, Didymosphaeria variabile, Neocosmospora piperis and Neocucurbitaria cava.</title>
        <authorList>
            <person name="Hill R."/>
        </authorList>
    </citation>
    <scope>NUCLEOTIDE SEQUENCE</scope>
    <source>
        <strain evidence="8">IMI 356814</strain>
    </source>
</reference>
<sequence length="1257" mass="141391">MVATVEQVSVEWNALDAQMCDAITIQHPDMYPDMIPMDDRNGHSYAPIPTSSLFDLRASDIKRGILPETLNKGAKAMTVMIAGDYHAGKHMETSVELATERDADKVQKDQNQAQADPKDKGKGKAPASAPADVSQKMHVDQPTIPSNEVVKAYFHLDTQTPHIELLALDATTGRTISCRLFAHDINWDPEVAGRVGFRVEKYQPDPTVDRTAPKDEPENESKQLIEKMSQSFQQTCLIKVTIFLNSARIFRHHWEGSVGTFRHQWEGITDSDIAAVRADPDFTLLRDNFITALEKQPVIELYFTSKSGEGYTAKWEKKFGNYMRDLLTLAKYYGNFWFYRWQCQDAGLNANAILQPEFPNVDWIVPRWLVTDWNLTKTTTPDGTITYSEPRPYLWTPLEFPEYGYNDPNEAAFLLKMGVHEGRSRQKRDLSEVVQSDGSKWFKGRFRSLDKKNRSYAVEVFLGLDPQLMQDGLRMPSAGTRIHMEVDHINAEQPSKQNTIALDGVVVYDALQTTASFIVVVNVYGPPLDIADDDNAYHLFISYIMDELPHQRMMNGIAQLQLSGKFSGPDSRRTVLGCKVPAQGTNVLKTKTDEAACRLFEAAMAEVQPPSDERQTSGSLQTMNSDSGNVVIVGPPGTGKTATIMKIGHAHATLGRRVMYVAPLNANVHTLVDKFIQINTALPFARQYQEHEWVYFTGGYVGIEKAEKLRQDQLAGEDALNHANEKLFGYLQDAKERSHVPRYEQTLGYKLRHRIDAWASDECIDTEQADLHTQARSFLEAKEELPSLKDKDQRTQIKKRIRELEYNLSLAFLKGVKFCFCTLSTSGHQLILESGDWDLLIIDEAAHETRAGISVALGALAGRVKLIVWAGDHHQGEGVIVGAHSNVGYKLLSRNVFRSMAETDKKDSATPCEVTLLNICYRMDNRLIRWSSAWCYNNQIISHRRVGSTDMGLRNMLQAYWRQRFPDNFGRHWSDLGLDVTDIGVATEFMKGTTTKLNREEAKMIARTVLDMLTMAHPEVSPNQQLRRIEAKDIGIIANYSGQIMEIRRAIRERARELSVEQEDLATLSFATTAQAQGREFSIMFYSMVIATGEMRLPKESGLPIGFVSKINNLNVSITRCKIARYTVGALQLFAQANRDHHSVTRNRRNLGFFDFVNRLVESRSIVTLDESNRWFESGEKPVTRGGFAQRLLRPNSSDQKPAEKKGEPAEKPKRTRRGGLGGKRKKAKRAAAAAEAAEAEAEFSNRPPSPSGDAAA</sequence>
<gene>
    <name evidence="8" type="ORF">N0V83_008951</name>
</gene>
<feature type="compositionally biased region" description="Basic and acidic residues" evidence="6">
    <location>
        <begin position="93"/>
        <end position="108"/>
    </location>
</feature>
<evidence type="ECO:0000313" key="9">
    <source>
        <dbReference type="Proteomes" id="UP001140560"/>
    </source>
</evidence>
<comment type="caution">
    <text evidence="8">The sequence shown here is derived from an EMBL/GenBank/DDBJ whole genome shotgun (WGS) entry which is preliminary data.</text>
</comment>
<accession>A0A9W8Y1D8</accession>
<dbReference type="Pfam" id="PF13086">
    <property type="entry name" value="AAA_11"/>
    <property type="match status" value="1"/>
</dbReference>
<dbReference type="Proteomes" id="UP001140560">
    <property type="component" value="Unassembled WGS sequence"/>
</dbReference>
<evidence type="ECO:0000256" key="4">
    <source>
        <dbReference type="ARBA" id="ARBA00022806"/>
    </source>
</evidence>
<feature type="compositionally biased region" description="Polar residues" evidence="6">
    <location>
        <begin position="616"/>
        <end position="628"/>
    </location>
</feature>
<evidence type="ECO:0000256" key="6">
    <source>
        <dbReference type="SAM" id="MobiDB-lite"/>
    </source>
</evidence>
<dbReference type="GO" id="GO:0016787">
    <property type="term" value="F:hydrolase activity"/>
    <property type="evidence" value="ECO:0007669"/>
    <property type="project" value="UniProtKB-KW"/>
</dbReference>
<protein>
    <recommendedName>
        <fullName evidence="7">AAA+ ATPase domain-containing protein</fullName>
    </recommendedName>
</protein>
<feature type="region of interest" description="Disordered" evidence="6">
    <location>
        <begin position="93"/>
        <end position="138"/>
    </location>
</feature>
<feature type="region of interest" description="Disordered" evidence="6">
    <location>
        <begin position="1186"/>
        <end position="1257"/>
    </location>
</feature>
<name>A0A9W8Y1D8_9PLEO</name>
<organism evidence="8 9">
    <name type="scientific">Neocucurbitaria cava</name>
    <dbReference type="NCBI Taxonomy" id="798079"/>
    <lineage>
        <taxon>Eukaryota</taxon>
        <taxon>Fungi</taxon>
        <taxon>Dikarya</taxon>
        <taxon>Ascomycota</taxon>
        <taxon>Pezizomycotina</taxon>
        <taxon>Dothideomycetes</taxon>
        <taxon>Pleosporomycetidae</taxon>
        <taxon>Pleosporales</taxon>
        <taxon>Pleosporineae</taxon>
        <taxon>Cucurbitariaceae</taxon>
        <taxon>Neocucurbitaria</taxon>
    </lineage>
</organism>
<dbReference type="GO" id="GO:0043139">
    <property type="term" value="F:5'-3' DNA helicase activity"/>
    <property type="evidence" value="ECO:0007669"/>
    <property type="project" value="TreeGrafter"/>
</dbReference>
<dbReference type="SMART" id="SM00382">
    <property type="entry name" value="AAA"/>
    <property type="match status" value="1"/>
</dbReference>
<dbReference type="Gene3D" id="3.40.50.300">
    <property type="entry name" value="P-loop containing nucleotide triphosphate hydrolases"/>
    <property type="match status" value="2"/>
</dbReference>
<dbReference type="InterPro" id="IPR041677">
    <property type="entry name" value="DNA2/NAM7_AAA_11"/>
</dbReference>
<dbReference type="InterPro" id="IPR041679">
    <property type="entry name" value="DNA2/NAM7-like_C"/>
</dbReference>
<evidence type="ECO:0000313" key="8">
    <source>
        <dbReference type="EMBL" id="KAJ4365330.1"/>
    </source>
</evidence>
<dbReference type="PANTHER" id="PTHR43788:SF8">
    <property type="entry name" value="DNA-BINDING PROTEIN SMUBP-2"/>
    <property type="match status" value="1"/>
</dbReference>
<feature type="domain" description="AAA+ ATPase" evidence="7">
    <location>
        <begin position="626"/>
        <end position="907"/>
    </location>
</feature>
<dbReference type="SUPFAM" id="SSF52540">
    <property type="entry name" value="P-loop containing nucleoside triphosphate hydrolases"/>
    <property type="match status" value="1"/>
</dbReference>
<evidence type="ECO:0000256" key="5">
    <source>
        <dbReference type="ARBA" id="ARBA00022840"/>
    </source>
</evidence>
<dbReference type="OrthoDB" id="3790317at2759"/>
<comment type="similarity">
    <text evidence="1">Belongs to the DNA2/NAM7 helicase family.</text>
</comment>
<dbReference type="Pfam" id="PF13087">
    <property type="entry name" value="AAA_12"/>
    <property type="match status" value="1"/>
</dbReference>
<evidence type="ECO:0000256" key="1">
    <source>
        <dbReference type="ARBA" id="ARBA00007913"/>
    </source>
</evidence>